<dbReference type="Gene3D" id="3.50.30.50">
    <property type="entry name" value="Putative cyclase"/>
    <property type="match status" value="1"/>
</dbReference>
<comment type="similarity">
    <text evidence="1">Belongs to the Cyclase 1 superfamily.</text>
</comment>
<keyword evidence="4" id="KW-1185">Reference proteome</keyword>
<dbReference type="HOGENOM" id="CLU_030671_1_0_1"/>
<dbReference type="Proteomes" id="UP000054266">
    <property type="component" value="Unassembled WGS sequence"/>
</dbReference>
<evidence type="ECO:0000256" key="2">
    <source>
        <dbReference type="SAM" id="MobiDB-lite"/>
    </source>
</evidence>
<dbReference type="InterPro" id="IPR007325">
    <property type="entry name" value="KFase/CYL"/>
</dbReference>
<accession>A0A0D2FEL1</accession>
<dbReference type="SUPFAM" id="SSF102198">
    <property type="entry name" value="Putative cyclase"/>
    <property type="match status" value="1"/>
</dbReference>
<feature type="region of interest" description="Disordered" evidence="2">
    <location>
        <begin position="1"/>
        <end position="22"/>
    </location>
</feature>
<proteinExistence type="inferred from homology"/>
<dbReference type="GO" id="GO:0004061">
    <property type="term" value="F:arylformamidase activity"/>
    <property type="evidence" value="ECO:0007669"/>
    <property type="project" value="InterPro"/>
</dbReference>
<dbReference type="GO" id="GO:0019441">
    <property type="term" value="P:L-tryptophan catabolic process to kynurenine"/>
    <property type="evidence" value="ECO:0007669"/>
    <property type="project" value="InterPro"/>
</dbReference>
<dbReference type="EMBL" id="KN846960">
    <property type="protein sequence ID" value="KIW65320.1"/>
    <property type="molecule type" value="Genomic_DNA"/>
</dbReference>
<evidence type="ECO:0000256" key="1">
    <source>
        <dbReference type="ARBA" id="ARBA00007865"/>
    </source>
</evidence>
<dbReference type="InterPro" id="IPR037175">
    <property type="entry name" value="KFase_sf"/>
</dbReference>
<feature type="compositionally biased region" description="Low complexity" evidence="2">
    <location>
        <begin position="9"/>
        <end position="18"/>
    </location>
</feature>
<dbReference type="PANTHER" id="PTHR34861">
    <property type="match status" value="1"/>
</dbReference>
<evidence type="ECO:0008006" key="5">
    <source>
        <dbReference type="Google" id="ProtNLM"/>
    </source>
</evidence>
<dbReference type="AlphaFoldDB" id="A0A0D2FEL1"/>
<name>A0A0D2FEL1_9EURO</name>
<dbReference type="Pfam" id="PF04199">
    <property type="entry name" value="Cyclase"/>
    <property type="match status" value="1"/>
</dbReference>
<evidence type="ECO:0000313" key="3">
    <source>
        <dbReference type="EMBL" id="KIW65320.1"/>
    </source>
</evidence>
<gene>
    <name evidence="3" type="ORF">PV04_07590</name>
</gene>
<organism evidence="3 4">
    <name type="scientific">Phialophora macrospora</name>
    <dbReference type="NCBI Taxonomy" id="1851006"/>
    <lineage>
        <taxon>Eukaryota</taxon>
        <taxon>Fungi</taxon>
        <taxon>Dikarya</taxon>
        <taxon>Ascomycota</taxon>
        <taxon>Pezizomycotina</taxon>
        <taxon>Eurotiomycetes</taxon>
        <taxon>Chaetothyriomycetidae</taxon>
        <taxon>Chaetothyriales</taxon>
        <taxon>Herpotrichiellaceae</taxon>
        <taxon>Phialophora</taxon>
    </lineage>
</organism>
<reference evidence="3 4" key="1">
    <citation type="submission" date="2015-01" db="EMBL/GenBank/DDBJ databases">
        <title>The Genome Sequence of Capronia semiimmersa CBS27337.</title>
        <authorList>
            <consortium name="The Broad Institute Genomics Platform"/>
            <person name="Cuomo C."/>
            <person name="de Hoog S."/>
            <person name="Gorbushina A."/>
            <person name="Stielow B."/>
            <person name="Teixiera M."/>
            <person name="Abouelleil A."/>
            <person name="Chapman S.B."/>
            <person name="Priest M."/>
            <person name="Young S.K."/>
            <person name="Wortman J."/>
            <person name="Nusbaum C."/>
            <person name="Birren B."/>
        </authorList>
    </citation>
    <scope>NUCLEOTIDE SEQUENCE [LARGE SCALE GENOMIC DNA]</scope>
    <source>
        <strain evidence="3 4">CBS 27337</strain>
    </source>
</reference>
<dbReference type="PANTHER" id="PTHR34861:SF10">
    <property type="entry name" value="CYCLASE"/>
    <property type="match status" value="1"/>
</dbReference>
<sequence>MPAPMVPGSPSTSTPTSTLISHSDNHITVNGYHHGDSDLGSGSGSTAEPPCILDVPGGKTVKVPCFAELPEVAGLPAGCTWGLWDKLLSLDGPDELGTLNLLTPATVLAAKQEIRHGISVAINWSLDNCQTPHSNRRRPSHKIMSLREAQGDECPWTGHDDEVYMNTQSGSQWDGFRHWAHQPTGLFYNGVTAAEITGPDAAVRNGIDRWSERGGVVGRGVLLDYLSWAQERGISYSPIERHAISERDLEAVAAWQGTEFRQGDILLIRSGFVKWYKEASSEERRKGTADGSTWAGVEGTKESVEWIWNRHFAAVGGDANVFEAWPAKDERWRLHDNLIALFGMPVGEMFDLDELAETCRRLNKWSFLFTSAPLNFPGGVASPPNAICIL</sequence>
<protein>
    <recommendedName>
        <fullName evidence="5">Cyclase</fullName>
    </recommendedName>
</protein>
<evidence type="ECO:0000313" key="4">
    <source>
        <dbReference type="Proteomes" id="UP000054266"/>
    </source>
</evidence>